<feature type="compositionally biased region" description="Basic and acidic residues" evidence="1">
    <location>
        <begin position="282"/>
        <end position="298"/>
    </location>
</feature>
<organism evidence="2 3">
    <name type="scientific">Cephalotrichum gorgonifer</name>
    <dbReference type="NCBI Taxonomy" id="2041049"/>
    <lineage>
        <taxon>Eukaryota</taxon>
        <taxon>Fungi</taxon>
        <taxon>Dikarya</taxon>
        <taxon>Ascomycota</taxon>
        <taxon>Pezizomycotina</taxon>
        <taxon>Sordariomycetes</taxon>
        <taxon>Hypocreomycetidae</taxon>
        <taxon>Microascales</taxon>
        <taxon>Microascaceae</taxon>
        <taxon>Cephalotrichum</taxon>
    </lineage>
</organism>
<proteinExistence type="predicted"/>
<name>A0AAE8N269_9PEZI</name>
<dbReference type="AlphaFoldDB" id="A0AAE8N269"/>
<comment type="caution">
    <text evidence="2">The sequence shown here is derived from an EMBL/GenBank/DDBJ whole genome shotgun (WGS) entry which is preliminary data.</text>
</comment>
<feature type="compositionally biased region" description="Basic and acidic residues" evidence="1">
    <location>
        <begin position="112"/>
        <end position="124"/>
    </location>
</feature>
<evidence type="ECO:0000313" key="2">
    <source>
        <dbReference type="EMBL" id="SPO05051.1"/>
    </source>
</evidence>
<feature type="region of interest" description="Disordered" evidence="1">
    <location>
        <begin position="111"/>
        <end position="161"/>
    </location>
</feature>
<gene>
    <name evidence="2" type="ORF">DNG_07736</name>
</gene>
<feature type="compositionally biased region" description="Polar residues" evidence="1">
    <location>
        <begin position="257"/>
        <end position="271"/>
    </location>
</feature>
<sequence length="342" mass="37239">MDWNDSTQVAGRLSANDAAKAAASLNQDKTSTSTRQTASTTISRTTGMLPTPAKTPKKAPAEKNPAIQSIARNLFASDEEIMPSPRKARAKKYTGISLDSFRAEEDPIEIFTDSKERVPEKEVSADNPFYGEQVHTNPAPGGQESGLRRSKRRHVHVPGEGRQTVEEAMQREDGLVYVFRGKKVFRKFAETGGLDGEDDGAEDGGESPVHGRMTRSSIKPRLLFPSKPRSEAAIQEEEADTDIDDDANTRSAERTDGPQTPTVESKVSTPNAPGYSPVSPPDTRRTTRTRDRKLDEGTPIKPKGRTSPFDSWPRVKSRSDSGVSTKRAGSSLTSATAKKARS</sequence>
<keyword evidence="3" id="KW-1185">Reference proteome</keyword>
<dbReference type="EMBL" id="ONZQ02000011">
    <property type="protein sequence ID" value="SPO05051.1"/>
    <property type="molecule type" value="Genomic_DNA"/>
</dbReference>
<feature type="compositionally biased region" description="Acidic residues" evidence="1">
    <location>
        <begin position="195"/>
        <end position="205"/>
    </location>
</feature>
<evidence type="ECO:0000256" key="1">
    <source>
        <dbReference type="SAM" id="MobiDB-lite"/>
    </source>
</evidence>
<feature type="compositionally biased region" description="Polar residues" evidence="1">
    <location>
        <begin position="320"/>
        <end position="336"/>
    </location>
</feature>
<feature type="compositionally biased region" description="Acidic residues" evidence="1">
    <location>
        <begin position="234"/>
        <end position="246"/>
    </location>
</feature>
<feature type="region of interest" description="Disordered" evidence="1">
    <location>
        <begin position="1"/>
        <end position="91"/>
    </location>
</feature>
<feature type="compositionally biased region" description="Basic and acidic residues" evidence="1">
    <location>
        <begin position="247"/>
        <end position="256"/>
    </location>
</feature>
<feature type="region of interest" description="Disordered" evidence="1">
    <location>
        <begin position="191"/>
        <end position="342"/>
    </location>
</feature>
<reference evidence="2" key="1">
    <citation type="submission" date="2018-03" db="EMBL/GenBank/DDBJ databases">
        <authorList>
            <person name="Guldener U."/>
        </authorList>
    </citation>
    <scope>NUCLEOTIDE SEQUENCE</scope>
</reference>
<accession>A0AAE8N269</accession>
<evidence type="ECO:0000313" key="3">
    <source>
        <dbReference type="Proteomes" id="UP001187682"/>
    </source>
</evidence>
<feature type="compositionally biased region" description="Low complexity" evidence="1">
    <location>
        <begin position="13"/>
        <end position="54"/>
    </location>
</feature>
<protein>
    <submittedName>
        <fullName evidence="2">Uncharacterized protein</fullName>
    </submittedName>
</protein>
<dbReference type="Proteomes" id="UP001187682">
    <property type="component" value="Unassembled WGS sequence"/>
</dbReference>